<evidence type="ECO:0008006" key="2">
    <source>
        <dbReference type="Google" id="ProtNLM"/>
    </source>
</evidence>
<reference evidence="1" key="1">
    <citation type="journal article" date="2020" name="Nature">
        <title>Giant virus diversity and host interactions through global metagenomics.</title>
        <authorList>
            <person name="Schulz F."/>
            <person name="Roux S."/>
            <person name="Paez-Espino D."/>
            <person name="Jungbluth S."/>
            <person name="Walsh D.A."/>
            <person name="Denef V.J."/>
            <person name="McMahon K.D."/>
            <person name="Konstantinidis K.T."/>
            <person name="Eloe-Fadrosh E.A."/>
            <person name="Kyrpides N.C."/>
            <person name="Woyke T."/>
        </authorList>
    </citation>
    <scope>NUCLEOTIDE SEQUENCE</scope>
    <source>
        <strain evidence="1">GVMAG-M-3300018416-26</strain>
    </source>
</reference>
<sequence length="201" mass="23264">METNYQIRKDRPSDINQHMETLKNYAKQCESVLELGVRGVVSSWAFAYGLTLNGSQNKFLFCNDLVPCDLGFLKSECNLNKVDLQFEWCSDLQLEMPENSFDLVFIDTFHVYGQLKRELHKFSKVARKYIIMHDTTVDAKHGEALRLGLNVRQLSKDTGLPENEINHGLASAVDEFLKDHKWRIREVFTNNNGLTILERNH</sequence>
<proteinExistence type="predicted"/>
<accession>A0A6C0BRJ1</accession>
<organism evidence="1">
    <name type="scientific">viral metagenome</name>
    <dbReference type="NCBI Taxonomy" id="1070528"/>
    <lineage>
        <taxon>unclassified sequences</taxon>
        <taxon>metagenomes</taxon>
        <taxon>organismal metagenomes</taxon>
    </lineage>
</organism>
<dbReference type="Gene3D" id="3.40.50.150">
    <property type="entry name" value="Vaccinia Virus protein VP39"/>
    <property type="match status" value="1"/>
</dbReference>
<name>A0A6C0BRJ1_9ZZZZ</name>
<dbReference type="EMBL" id="MN739222">
    <property type="protein sequence ID" value="QHS94421.1"/>
    <property type="molecule type" value="Genomic_DNA"/>
</dbReference>
<dbReference type="InterPro" id="IPR029063">
    <property type="entry name" value="SAM-dependent_MTases_sf"/>
</dbReference>
<evidence type="ECO:0000313" key="1">
    <source>
        <dbReference type="EMBL" id="QHS94421.1"/>
    </source>
</evidence>
<dbReference type="AlphaFoldDB" id="A0A6C0BRJ1"/>
<protein>
    <recommendedName>
        <fullName evidence="2">Methyltransferase</fullName>
    </recommendedName>
</protein>